<dbReference type="Gene3D" id="3.40.50.10170">
    <property type="match status" value="1"/>
</dbReference>
<dbReference type="PANTHER" id="PTHR33434">
    <property type="entry name" value="DEGV DOMAIN-CONTAINING PROTEIN DR_1986-RELATED"/>
    <property type="match status" value="1"/>
</dbReference>
<dbReference type="PANTHER" id="PTHR33434:SF3">
    <property type="entry name" value="DEGV DOMAIN-CONTAINING PROTEIN YITS"/>
    <property type="match status" value="1"/>
</dbReference>
<evidence type="ECO:0000256" key="1">
    <source>
        <dbReference type="ARBA" id="ARBA00003238"/>
    </source>
</evidence>
<proteinExistence type="predicted"/>
<dbReference type="EMBL" id="FNOS01000001">
    <property type="protein sequence ID" value="SDX45815.1"/>
    <property type="molecule type" value="Genomic_DNA"/>
</dbReference>
<evidence type="ECO:0000313" key="4">
    <source>
        <dbReference type="Proteomes" id="UP000198647"/>
    </source>
</evidence>
<dbReference type="Proteomes" id="UP000198647">
    <property type="component" value="Unassembled WGS sequence"/>
</dbReference>
<dbReference type="PROSITE" id="PS51482">
    <property type="entry name" value="DEGV"/>
    <property type="match status" value="1"/>
</dbReference>
<evidence type="ECO:0000256" key="2">
    <source>
        <dbReference type="ARBA" id="ARBA00023121"/>
    </source>
</evidence>
<dbReference type="SUPFAM" id="SSF82549">
    <property type="entry name" value="DAK1/DegV-like"/>
    <property type="match status" value="1"/>
</dbReference>
<accession>A0A1H3BVR1</accession>
<keyword evidence="2" id="KW-0446">Lipid-binding</keyword>
<keyword evidence="4" id="KW-1185">Reference proteome</keyword>
<evidence type="ECO:0000313" key="3">
    <source>
        <dbReference type="EMBL" id="SDX45815.1"/>
    </source>
</evidence>
<comment type="function">
    <text evidence="1">May bind long-chain fatty acids, such as palmitate, and may play a role in lipid transport or fatty acid metabolism.</text>
</comment>
<dbReference type="NCBIfam" id="TIGR00762">
    <property type="entry name" value="DegV"/>
    <property type="match status" value="1"/>
</dbReference>
<dbReference type="InterPro" id="IPR050270">
    <property type="entry name" value="DegV_domain_contain"/>
</dbReference>
<protein>
    <submittedName>
        <fullName evidence="3">EDD domain protein, DegV family</fullName>
    </submittedName>
</protein>
<organism evidence="3 4">
    <name type="scientific">Salimicrobium album</name>
    <dbReference type="NCBI Taxonomy" id="50717"/>
    <lineage>
        <taxon>Bacteria</taxon>
        <taxon>Bacillati</taxon>
        <taxon>Bacillota</taxon>
        <taxon>Bacilli</taxon>
        <taxon>Bacillales</taxon>
        <taxon>Bacillaceae</taxon>
        <taxon>Salimicrobium</taxon>
    </lineage>
</organism>
<dbReference type="RefSeq" id="WP_008590126.1">
    <property type="nucleotide sequence ID" value="NZ_FNOS01000001.1"/>
</dbReference>
<comment type="caution">
    <text evidence="3">The sequence shown here is derived from an EMBL/GenBank/DDBJ whole genome shotgun (WGS) entry which is preliminary data.</text>
</comment>
<dbReference type="InterPro" id="IPR043168">
    <property type="entry name" value="DegV_C"/>
</dbReference>
<reference evidence="3 4" key="1">
    <citation type="submission" date="2016-10" db="EMBL/GenBank/DDBJ databases">
        <authorList>
            <person name="Varghese N."/>
            <person name="Submissions S."/>
        </authorList>
    </citation>
    <scope>NUCLEOTIDE SEQUENCE [LARGE SCALE GENOMIC DNA]</scope>
    <source>
        <strain evidence="3 4">DSM 20748</strain>
    </source>
</reference>
<name>A0A1H3BVR1_9BACI</name>
<dbReference type="Gene3D" id="3.30.1180.10">
    <property type="match status" value="1"/>
</dbReference>
<dbReference type="InterPro" id="IPR003797">
    <property type="entry name" value="DegV"/>
</dbReference>
<sequence>MSVQIICDSASDLSEATLSEYGVDRVSLKVLLKGKEHEDGQDLSPKEVYDAMREGEAPKTSQVTAQDFRELFTEKIAADQPFLYIAFSSALSGTYQSAKVVEQELKEEYPKAKFAVIDTKAASLGYGLIVLRAAEESRKNATLRDLISLVSYHSKHMEHLFTVDDLSYLQRGGRVTKAEAFVGSLLKIKPLLHVDDGNLVPLEKIRGQKKVFKRMIELMEERGKDLKRQRIAISHGDSEERAKQLASMIEERFSPADIHIDMVGAAIGAHAGPGTIALFFINEEYR</sequence>
<dbReference type="Pfam" id="PF02645">
    <property type="entry name" value="DegV"/>
    <property type="match status" value="1"/>
</dbReference>
<gene>
    <name evidence="3" type="ORF">SAMN04488081_0582</name>
</gene>